<keyword evidence="1" id="KW-0732">Signal</keyword>
<gene>
    <name evidence="2" type="ORF">BTMF_LOCUS434</name>
</gene>
<accession>A0A0R3Q452</accession>
<sequence>MWFVHIIFTVLLAKPFRRSQLLVTDGIPEKLKVTMICFKRKLRRYNCCTSFLIHNSFL</sequence>
<keyword evidence="3" id="KW-1185">Reference proteome</keyword>
<feature type="signal peptide" evidence="1">
    <location>
        <begin position="1"/>
        <end position="19"/>
    </location>
</feature>
<evidence type="ECO:0000256" key="1">
    <source>
        <dbReference type="SAM" id="SignalP"/>
    </source>
</evidence>
<evidence type="ECO:0000313" key="3">
    <source>
        <dbReference type="Proteomes" id="UP000280834"/>
    </source>
</evidence>
<reference evidence="4" key="1">
    <citation type="submission" date="2017-02" db="UniProtKB">
        <authorList>
            <consortium name="WormBaseParasite"/>
        </authorList>
    </citation>
    <scope>IDENTIFICATION</scope>
</reference>
<dbReference type="Proteomes" id="UP000280834">
    <property type="component" value="Unassembled WGS sequence"/>
</dbReference>
<protein>
    <submittedName>
        <fullName evidence="4">Secreted protein</fullName>
    </submittedName>
</protein>
<reference evidence="2 3" key="2">
    <citation type="submission" date="2018-11" db="EMBL/GenBank/DDBJ databases">
        <authorList>
            <consortium name="Pathogen Informatics"/>
        </authorList>
    </citation>
    <scope>NUCLEOTIDE SEQUENCE [LARGE SCALE GENOMIC DNA]</scope>
</reference>
<proteinExistence type="predicted"/>
<evidence type="ECO:0000313" key="4">
    <source>
        <dbReference type="WBParaSite" id="BTMF_0000107401-mRNA-1"/>
    </source>
</evidence>
<dbReference type="EMBL" id="UZAG01000226">
    <property type="protein sequence ID" value="VDO07662.1"/>
    <property type="molecule type" value="Genomic_DNA"/>
</dbReference>
<name>A0A0R3Q452_9BILA</name>
<feature type="chain" id="PRO_5043130514" evidence="1">
    <location>
        <begin position="20"/>
        <end position="58"/>
    </location>
</feature>
<organism evidence="4">
    <name type="scientific">Brugia timori</name>
    <dbReference type="NCBI Taxonomy" id="42155"/>
    <lineage>
        <taxon>Eukaryota</taxon>
        <taxon>Metazoa</taxon>
        <taxon>Ecdysozoa</taxon>
        <taxon>Nematoda</taxon>
        <taxon>Chromadorea</taxon>
        <taxon>Rhabditida</taxon>
        <taxon>Spirurina</taxon>
        <taxon>Spiruromorpha</taxon>
        <taxon>Filarioidea</taxon>
        <taxon>Onchocercidae</taxon>
        <taxon>Brugia</taxon>
    </lineage>
</organism>
<dbReference type="WBParaSite" id="BTMF_0000107401-mRNA-1">
    <property type="protein sequence ID" value="BTMF_0000107401-mRNA-1"/>
    <property type="gene ID" value="BTMF_0000107401"/>
</dbReference>
<evidence type="ECO:0000313" key="2">
    <source>
        <dbReference type="EMBL" id="VDO07662.1"/>
    </source>
</evidence>
<dbReference type="AlphaFoldDB" id="A0A0R3Q452"/>